<keyword evidence="4" id="KW-0732">Signal</keyword>
<evidence type="ECO:0000313" key="9">
    <source>
        <dbReference type="EMBL" id="MCF7568536.1"/>
    </source>
</evidence>
<keyword evidence="5" id="KW-0378">Hydrolase</keyword>
<dbReference type="GO" id="GO:0006004">
    <property type="term" value="P:fucose metabolic process"/>
    <property type="evidence" value="ECO:0007669"/>
    <property type="project" value="InterPro"/>
</dbReference>
<evidence type="ECO:0000256" key="3">
    <source>
        <dbReference type="ARBA" id="ARBA00012662"/>
    </source>
</evidence>
<dbReference type="PANTHER" id="PTHR10030:SF37">
    <property type="entry name" value="ALPHA-L-FUCOSIDASE-RELATED"/>
    <property type="match status" value="1"/>
</dbReference>
<evidence type="ECO:0000259" key="8">
    <source>
        <dbReference type="Pfam" id="PF16757"/>
    </source>
</evidence>
<organism evidence="9 10">
    <name type="scientific">Wocania arenilitoris</name>
    <dbReference type="NCBI Taxonomy" id="2044858"/>
    <lineage>
        <taxon>Bacteria</taxon>
        <taxon>Pseudomonadati</taxon>
        <taxon>Bacteroidota</taxon>
        <taxon>Flavobacteriia</taxon>
        <taxon>Flavobacteriales</taxon>
        <taxon>Flavobacteriaceae</taxon>
        <taxon>Wocania</taxon>
    </lineage>
</organism>
<dbReference type="InterPro" id="IPR031919">
    <property type="entry name" value="Fucosidase_C"/>
</dbReference>
<evidence type="ECO:0000256" key="2">
    <source>
        <dbReference type="ARBA" id="ARBA00007951"/>
    </source>
</evidence>
<dbReference type="SUPFAM" id="SSF51445">
    <property type="entry name" value="(Trans)glycosidases"/>
    <property type="match status" value="1"/>
</dbReference>
<evidence type="ECO:0000259" key="7">
    <source>
        <dbReference type="Pfam" id="PF01120"/>
    </source>
</evidence>
<dbReference type="AlphaFoldDB" id="A0AAE3JNC8"/>
<dbReference type="PIRSF" id="PIRSF001092">
    <property type="entry name" value="Alpha-L-fucosidase"/>
    <property type="match status" value="1"/>
</dbReference>
<evidence type="ECO:0000313" key="10">
    <source>
        <dbReference type="Proteomes" id="UP001199795"/>
    </source>
</evidence>
<dbReference type="EC" id="3.2.1.51" evidence="3"/>
<comment type="function">
    <text evidence="1">Alpha-L-fucosidase is responsible for hydrolyzing the alpha-1,6-linked fucose joined to the reducing-end N-acetylglucosamine of the carbohydrate moieties of glycoproteins.</text>
</comment>
<feature type="domain" description="Glycoside hydrolase family 29 N-terminal" evidence="7">
    <location>
        <begin position="28"/>
        <end position="404"/>
    </location>
</feature>
<dbReference type="InterPro" id="IPR000933">
    <property type="entry name" value="Glyco_hydro_29"/>
</dbReference>
<name>A0AAE3JNC8_9FLAO</name>
<comment type="similarity">
    <text evidence="2">Belongs to the glycosyl hydrolase 29 family.</text>
</comment>
<keyword evidence="6" id="KW-0326">Glycosidase</keyword>
<dbReference type="RefSeq" id="WP_237239879.1">
    <property type="nucleotide sequence ID" value="NZ_JAKKDU010000009.1"/>
</dbReference>
<dbReference type="EMBL" id="JAKKDU010000009">
    <property type="protein sequence ID" value="MCF7568536.1"/>
    <property type="molecule type" value="Genomic_DNA"/>
</dbReference>
<dbReference type="InterPro" id="IPR013780">
    <property type="entry name" value="Glyco_hydro_b"/>
</dbReference>
<dbReference type="Proteomes" id="UP001199795">
    <property type="component" value="Unassembled WGS sequence"/>
</dbReference>
<dbReference type="PANTHER" id="PTHR10030">
    <property type="entry name" value="ALPHA-L-FUCOSIDASE"/>
    <property type="match status" value="1"/>
</dbReference>
<dbReference type="Pfam" id="PF16757">
    <property type="entry name" value="Fucosidase_C"/>
    <property type="match status" value="1"/>
</dbReference>
<dbReference type="GO" id="GO:0004560">
    <property type="term" value="F:alpha-L-fucosidase activity"/>
    <property type="evidence" value="ECO:0007669"/>
    <property type="project" value="InterPro"/>
</dbReference>
<dbReference type="Gene3D" id="3.20.20.80">
    <property type="entry name" value="Glycosidases"/>
    <property type="match status" value="1"/>
</dbReference>
<evidence type="ECO:0000256" key="4">
    <source>
        <dbReference type="ARBA" id="ARBA00022729"/>
    </source>
</evidence>
<feature type="domain" description="Alpha-L-fucosidase C-terminal" evidence="8">
    <location>
        <begin position="461"/>
        <end position="540"/>
    </location>
</feature>
<keyword evidence="10" id="KW-1185">Reference proteome</keyword>
<dbReference type="Pfam" id="PF01120">
    <property type="entry name" value="Alpha_L_fucos"/>
    <property type="match status" value="1"/>
</dbReference>
<evidence type="ECO:0000256" key="5">
    <source>
        <dbReference type="ARBA" id="ARBA00022801"/>
    </source>
</evidence>
<dbReference type="Gene3D" id="2.60.40.1180">
    <property type="entry name" value="Golgi alpha-mannosidase II"/>
    <property type="match status" value="1"/>
</dbReference>
<protein>
    <recommendedName>
        <fullName evidence="3">alpha-L-fucosidase</fullName>
        <ecNumber evidence="3">3.2.1.51</ecNumber>
    </recommendedName>
</protein>
<evidence type="ECO:0000256" key="6">
    <source>
        <dbReference type="ARBA" id="ARBA00023295"/>
    </source>
</evidence>
<evidence type="ECO:0000256" key="1">
    <source>
        <dbReference type="ARBA" id="ARBA00004071"/>
    </source>
</evidence>
<comment type="caution">
    <text evidence="9">The sequence shown here is derived from an EMBL/GenBank/DDBJ whole genome shotgun (WGS) entry which is preliminary data.</text>
</comment>
<accession>A0AAE3JNC8</accession>
<gene>
    <name evidence="9" type="ORF">L3X37_09185</name>
</gene>
<dbReference type="InterPro" id="IPR057739">
    <property type="entry name" value="Glyco_hydro_29_N"/>
</dbReference>
<sequence>MIWKINMDWKKIILALFLLASVSIPCFSQEKELSWEELRKQYQFPKWYTEARFGIWVHWGAQTQPKEGGGWYARHMYMQDVGNQKWGEYAYEYHCKTYGHPSEIGYKDVLNEWKAENLDTDALLKYFRKIGAKYFVALANHHDRFDNFNSTHFEWNSVNVGPKRDIIGEFSESAKKYNIPYGVSSHDDRFLDWWIPAFGSDDSGEYKGKPYDGHMTKEDGKGKWWEGMDPAKLYGLPPEKRTPEYIEEVKHNWMLRHKELVTKYDIDFLWFDGGGFPYKEYGKEVCQTYFNHKLNENGEINAVVAGKFKNEPSTVKDIERGGADTILPYPWQGTTTPRTWFYKEDKDRLEYRHNARTIIELLVDYMSKNGNLLLNVELLPDGTIPPEQISLLDEVGDWINLNQEAIYASKPWHIYGDNLNSINKRLEKEAVTEADLEALKNYKKSEHFNERTTQSPEYGHEEVRFTTKDAVLYVIVLNPKEGEIQLPSLGLNSEYCSKKINSIKMIGSNTKIKFKQSSEELTLYIPSNRPNKYASVFKIEKL</sequence>
<reference evidence="9" key="1">
    <citation type="submission" date="2022-01" db="EMBL/GenBank/DDBJ databases">
        <title>Draft genome sequence of Sabulilitoribacter arenilitoris KCTC 52401.</title>
        <authorList>
            <person name="Oh J.-S."/>
        </authorList>
    </citation>
    <scope>NUCLEOTIDE SEQUENCE</scope>
    <source>
        <strain evidence="9">HMF6543</strain>
    </source>
</reference>
<dbReference type="InterPro" id="IPR016286">
    <property type="entry name" value="FUC_metazoa-typ"/>
</dbReference>
<dbReference type="SMART" id="SM00812">
    <property type="entry name" value="Alpha_L_fucos"/>
    <property type="match status" value="1"/>
</dbReference>
<dbReference type="GO" id="GO:0016139">
    <property type="term" value="P:glycoside catabolic process"/>
    <property type="evidence" value="ECO:0007669"/>
    <property type="project" value="TreeGrafter"/>
</dbReference>
<proteinExistence type="inferred from homology"/>
<dbReference type="GO" id="GO:0005764">
    <property type="term" value="C:lysosome"/>
    <property type="evidence" value="ECO:0007669"/>
    <property type="project" value="TreeGrafter"/>
</dbReference>
<dbReference type="InterPro" id="IPR017853">
    <property type="entry name" value="GH"/>
</dbReference>